<gene>
    <name evidence="2" type="ORF">FHG71_14610</name>
</gene>
<accession>A0A5C4NDR5</accession>
<feature type="transmembrane region" description="Helical" evidence="1">
    <location>
        <begin position="12"/>
        <end position="32"/>
    </location>
</feature>
<dbReference type="RefSeq" id="WP_139082436.1">
    <property type="nucleotide sequence ID" value="NZ_VDFV01000024.1"/>
</dbReference>
<protein>
    <submittedName>
        <fullName evidence="2">DUF2269 family protein</fullName>
    </submittedName>
</protein>
<feature type="transmembrane region" description="Helical" evidence="1">
    <location>
        <begin position="78"/>
        <end position="100"/>
    </location>
</feature>
<sequence>MDPYLLLKLVHVVGAILWVGGASIMTLLVLLLDRRGDDAATMTGVSYVALLGNRVFLPLSLLVILTGLGLAWLGGWGFAAWTVLATAVVVATAALGGAVLGPTTERAVKVWRDEGDMAQAIALGRRVLRLVKVDLGGQFAIIALMVLKPGWTDPALLVPVAFLGCGVALGLMPGRARASAAQPA</sequence>
<keyword evidence="1" id="KW-0472">Membrane</keyword>
<feature type="transmembrane region" description="Helical" evidence="1">
    <location>
        <begin position="44"/>
        <end position="72"/>
    </location>
</feature>
<feature type="transmembrane region" description="Helical" evidence="1">
    <location>
        <begin position="127"/>
        <end position="148"/>
    </location>
</feature>
<dbReference type="AlphaFoldDB" id="A0A5C4NDR5"/>
<organism evidence="2 3">
    <name type="scientific">Rubellimicrobium roseum</name>
    <dbReference type="NCBI Taxonomy" id="687525"/>
    <lineage>
        <taxon>Bacteria</taxon>
        <taxon>Pseudomonadati</taxon>
        <taxon>Pseudomonadota</taxon>
        <taxon>Alphaproteobacteria</taxon>
        <taxon>Rhodobacterales</taxon>
        <taxon>Roseobacteraceae</taxon>
        <taxon>Rubellimicrobium</taxon>
    </lineage>
</organism>
<dbReference type="OrthoDB" id="8095744at2"/>
<evidence type="ECO:0000313" key="2">
    <source>
        <dbReference type="EMBL" id="TNC68514.1"/>
    </source>
</evidence>
<dbReference type="Pfam" id="PF10027">
    <property type="entry name" value="DUF2269"/>
    <property type="match status" value="1"/>
</dbReference>
<proteinExistence type="predicted"/>
<keyword evidence="3" id="KW-1185">Reference proteome</keyword>
<dbReference type="Proteomes" id="UP000305709">
    <property type="component" value="Unassembled WGS sequence"/>
</dbReference>
<evidence type="ECO:0000256" key="1">
    <source>
        <dbReference type="SAM" id="Phobius"/>
    </source>
</evidence>
<keyword evidence="1" id="KW-0812">Transmembrane</keyword>
<reference evidence="2 3" key="1">
    <citation type="submission" date="2019-06" db="EMBL/GenBank/DDBJ databases">
        <authorList>
            <person name="Jiang L."/>
        </authorList>
    </citation>
    <scope>NUCLEOTIDE SEQUENCE [LARGE SCALE GENOMIC DNA]</scope>
    <source>
        <strain evidence="2 3">YIM 48858</strain>
    </source>
</reference>
<dbReference type="InterPro" id="IPR018729">
    <property type="entry name" value="DUF2269_transmembrane"/>
</dbReference>
<name>A0A5C4NDR5_9RHOB</name>
<comment type="caution">
    <text evidence="2">The sequence shown here is derived from an EMBL/GenBank/DDBJ whole genome shotgun (WGS) entry which is preliminary data.</text>
</comment>
<keyword evidence="1" id="KW-1133">Transmembrane helix</keyword>
<dbReference type="EMBL" id="VDFV01000024">
    <property type="protein sequence ID" value="TNC68514.1"/>
    <property type="molecule type" value="Genomic_DNA"/>
</dbReference>
<evidence type="ECO:0000313" key="3">
    <source>
        <dbReference type="Proteomes" id="UP000305709"/>
    </source>
</evidence>
<feature type="transmembrane region" description="Helical" evidence="1">
    <location>
        <begin position="154"/>
        <end position="172"/>
    </location>
</feature>